<dbReference type="Gene3D" id="3.30.1490.20">
    <property type="entry name" value="ATP-grasp fold, A domain"/>
    <property type="match status" value="1"/>
</dbReference>
<dbReference type="Pfam" id="PF17755">
    <property type="entry name" value="UvrA_DNA-bind"/>
    <property type="match status" value="1"/>
</dbReference>
<dbReference type="InterPro" id="IPR013815">
    <property type="entry name" value="ATP_grasp_subdomain_1"/>
</dbReference>
<keyword evidence="8 17" id="KW-0863">Zinc-finger</keyword>
<reference evidence="20 21" key="1">
    <citation type="submission" date="2020-04" db="EMBL/GenBank/DDBJ databases">
        <title>Metagenomic profiling of ammonia- and methane-oxidizing microorganisms in a Dutch drinking water treatment plant.</title>
        <authorList>
            <person name="Poghosyan L."/>
            <person name="Leucker S."/>
        </authorList>
    </citation>
    <scope>NUCLEOTIDE SEQUENCE [LARGE SCALE GENOMIC DNA]</scope>
    <source>
        <strain evidence="20">S-RSF-IL-03</strain>
    </source>
</reference>
<protein>
    <recommendedName>
        <fullName evidence="15 17">UvrABC system protein A</fullName>
        <shortName evidence="17">UvrA protein</shortName>
    </recommendedName>
    <alternativeName>
        <fullName evidence="16 17">Excinuclease ABC subunit A</fullName>
    </alternativeName>
</protein>
<dbReference type="NCBIfam" id="TIGR00630">
    <property type="entry name" value="uvra"/>
    <property type="match status" value="1"/>
</dbReference>
<keyword evidence="7 17" id="KW-0228">DNA excision</keyword>
<evidence type="ECO:0000259" key="19">
    <source>
        <dbReference type="PROSITE" id="PS50893"/>
    </source>
</evidence>
<comment type="function">
    <text evidence="17">The UvrABC repair system catalyzes the recognition and processing of DNA lesions. UvrA is an ATPase and a DNA-binding protein. A damage recognition complex composed of 2 UvrA and 2 UvrB subunits scans DNA for abnormalities. When the presence of a lesion has been verified by UvrB, the UvrA molecules dissociate.</text>
</comment>
<evidence type="ECO:0000256" key="12">
    <source>
        <dbReference type="ARBA" id="ARBA00023125"/>
    </source>
</evidence>
<dbReference type="GO" id="GO:0016887">
    <property type="term" value="F:ATP hydrolysis activity"/>
    <property type="evidence" value="ECO:0007669"/>
    <property type="project" value="InterPro"/>
</dbReference>
<dbReference type="GO" id="GO:0005737">
    <property type="term" value="C:cytoplasm"/>
    <property type="evidence" value="ECO:0007669"/>
    <property type="project" value="UniProtKB-SubCell"/>
</dbReference>
<keyword evidence="3 17" id="KW-0479">Metal-binding</keyword>
<feature type="domain" description="ABC transporter" evidence="19">
    <location>
        <begin position="619"/>
        <end position="959"/>
    </location>
</feature>
<dbReference type="GO" id="GO:0008270">
    <property type="term" value="F:zinc ion binding"/>
    <property type="evidence" value="ECO:0007669"/>
    <property type="project" value="UniProtKB-UniRule"/>
</dbReference>
<evidence type="ECO:0000256" key="16">
    <source>
        <dbReference type="ARBA" id="ARBA00042156"/>
    </source>
</evidence>
<evidence type="ECO:0000256" key="11">
    <source>
        <dbReference type="ARBA" id="ARBA00022881"/>
    </source>
</evidence>
<keyword evidence="13 17" id="KW-0234">DNA repair</keyword>
<dbReference type="InterPro" id="IPR004602">
    <property type="entry name" value="UvrA"/>
</dbReference>
<dbReference type="GO" id="GO:0005524">
    <property type="term" value="F:ATP binding"/>
    <property type="evidence" value="ECO:0007669"/>
    <property type="project" value="UniProtKB-UniRule"/>
</dbReference>
<evidence type="ECO:0000256" key="17">
    <source>
        <dbReference type="HAMAP-Rule" id="MF_00205"/>
    </source>
</evidence>
<name>A0A849SQ07_UNCEI</name>
<evidence type="ECO:0000256" key="1">
    <source>
        <dbReference type="ARBA" id="ARBA00004496"/>
    </source>
</evidence>
<feature type="binding site" evidence="17">
    <location>
        <begin position="57"/>
        <end position="64"/>
    </location>
    <ligand>
        <name>ATP</name>
        <dbReference type="ChEBI" id="CHEBI:30616"/>
    </ligand>
</feature>
<dbReference type="PANTHER" id="PTHR43152">
    <property type="entry name" value="UVRABC SYSTEM PROTEIN A"/>
    <property type="match status" value="1"/>
</dbReference>
<dbReference type="NCBIfam" id="NF001503">
    <property type="entry name" value="PRK00349.1"/>
    <property type="match status" value="1"/>
</dbReference>
<dbReference type="InterPro" id="IPR003593">
    <property type="entry name" value="AAA+_ATPase"/>
</dbReference>
<dbReference type="FunFam" id="1.20.1580.10:FF:000002">
    <property type="entry name" value="UvrABC system protein A"/>
    <property type="match status" value="1"/>
</dbReference>
<feature type="zinc finger region" description="C4-type" evidence="17">
    <location>
        <begin position="762"/>
        <end position="788"/>
    </location>
</feature>
<dbReference type="AlphaFoldDB" id="A0A849SQ07"/>
<keyword evidence="2 17" id="KW-0963">Cytoplasm</keyword>
<evidence type="ECO:0000256" key="7">
    <source>
        <dbReference type="ARBA" id="ARBA00022769"/>
    </source>
</evidence>
<dbReference type="InterPro" id="IPR027417">
    <property type="entry name" value="P-loop_NTPase"/>
</dbReference>
<dbReference type="SMART" id="SM00382">
    <property type="entry name" value="AAA"/>
    <property type="match status" value="1"/>
</dbReference>
<evidence type="ECO:0000256" key="2">
    <source>
        <dbReference type="ARBA" id="ARBA00022490"/>
    </source>
</evidence>
<feature type="zinc finger region" description="C4-type" evidence="17">
    <location>
        <begin position="276"/>
        <end position="303"/>
    </location>
</feature>
<dbReference type="Pfam" id="PF17760">
    <property type="entry name" value="UvrA_inter"/>
    <property type="match status" value="1"/>
</dbReference>
<dbReference type="CDD" id="cd03271">
    <property type="entry name" value="ABC_UvrA_II"/>
    <property type="match status" value="1"/>
</dbReference>
<comment type="subcellular location">
    <subcellularLocation>
        <location evidence="1 17">Cytoplasm</location>
    </subcellularLocation>
</comment>
<evidence type="ECO:0000256" key="18">
    <source>
        <dbReference type="SAM" id="MobiDB-lite"/>
    </source>
</evidence>
<feature type="region of interest" description="Disordered" evidence="18">
    <location>
        <begin position="1"/>
        <end position="22"/>
    </location>
</feature>
<keyword evidence="20" id="KW-0378">Hydrolase</keyword>
<dbReference type="Gene3D" id="3.40.50.300">
    <property type="entry name" value="P-loop containing nucleotide triphosphate hydrolases"/>
    <property type="match status" value="2"/>
</dbReference>
<keyword evidence="6 17" id="KW-0227">DNA damage</keyword>
<dbReference type="Gene3D" id="1.10.8.280">
    <property type="entry name" value="ABC transporter ATPase domain-like"/>
    <property type="match status" value="1"/>
</dbReference>
<dbReference type="PANTHER" id="PTHR43152:SF3">
    <property type="entry name" value="UVRABC SYSTEM PROTEIN A"/>
    <property type="match status" value="1"/>
</dbReference>
<comment type="subunit">
    <text evidence="17">Forms a heterotetramer with UvrB during the search for lesions.</text>
</comment>
<dbReference type="PROSITE" id="PS00211">
    <property type="entry name" value="ABC_TRANSPORTER_1"/>
    <property type="match status" value="2"/>
</dbReference>
<organism evidence="20 21">
    <name type="scientific">Eiseniibacteriota bacterium</name>
    <dbReference type="NCBI Taxonomy" id="2212470"/>
    <lineage>
        <taxon>Bacteria</taxon>
        <taxon>Candidatus Eiseniibacteriota</taxon>
    </lineage>
</organism>
<sequence>MATRTEEPSTRRHGPGHDLTRRSVTPLTDIVIRGAREHNLQNLSLRLPRQSLIVVTGVSGSGKSSLAFDTLYAEGQRRYVESLSAYARQFLGQMEKPDVDAIEGLSPAIAIEQRSAGSNPRSTVATITEIYDYLRLLFARLGVQHCPSCGTRTRRQTTSEIVDQILAECGGRKVAVLAPFVRGRKGEYRKELEQIRKQGYLRARTDGAWVELDGIEKLAKTKRHDIDVVVDRLTLEASSRSRLADSVEAALALGNGMLTVARDGADDLHFSQGSACPKCGTSVPIVEPKSFSFNSPYGACKACDGLGTLMRVDPDRVVPDPSLSIRGNAIAAWGDAEGTWVGGTLEALAKSFKFSLDTPWKKLATRVREMLLQGAGERQLRYEFKLKKGSSWVHHGRFEGVIPNLERRYRETTSESVRKWIGGLMNPTPCAGCGGKRLRKESLAVLIDGIDIGAWCALSVASARERAAALEWKGPASVIAAPVLKEITSRLGFLDDVGLGYLTLDRTAGTLAGGEAQRIRLATQIGSQLTGVLYILDEPSIGLHHRDNQRLLRTLLQLRDLGNTLVVVEHDEETMRAADWLLDLGPGAGRHGGRLVAAGRPEEVAATAGSLTGEYLSGVRRIEIPKQRRAGNGQMLTVRGARANNLKQIDVEFPLGRLVCVSGVSGSGKSTLVNDILLAALERHLNDAAAVPAPHRKIEGLDHLDKVVAIDQSPIGRTPRSNPATYTGAFNFIRDLFAQLPESKVRGYGPGRFSFNVKGGRCEHCQGDGVRRIEMHFLPDVYVKCEICHGRRYDRETLEVLYKGRSIADVLEMTVEEGLEFLGAVPALRRKLETLRSVGLGYIHLGQSATTLSGGEAQRVKLATELSRVATGRTLYVLDEPTTGLHFEDVRALLEVLQALVERGNSVVVIEHNLDVIKSADWLVDLGPEGGDRGGHVVAAGTPEAVARVRSSHTGQALRALLTP</sequence>
<keyword evidence="11 17" id="KW-0267">Excision nuclease</keyword>
<comment type="similarity">
    <text evidence="14 17">Belongs to the ABC transporter superfamily. UvrA family.</text>
</comment>
<accession>A0A849SQ07</accession>
<dbReference type="GO" id="GO:0009380">
    <property type="term" value="C:excinuclease repair complex"/>
    <property type="evidence" value="ECO:0007669"/>
    <property type="project" value="InterPro"/>
</dbReference>
<keyword evidence="5 17" id="KW-0547">Nucleotide-binding</keyword>
<dbReference type="Gene3D" id="1.20.1580.10">
    <property type="entry name" value="ABC transporter ATPase like domain"/>
    <property type="match status" value="2"/>
</dbReference>
<dbReference type="GO" id="GO:0003677">
    <property type="term" value="F:DNA binding"/>
    <property type="evidence" value="ECO:0007669"/>
    <property type="project" value="UniProtKB-UniRule"/>
</dbReference>
<evidence type="ECO:0000256" key="6">
    <source>
        <dbReference type="ARBA" id="ARBA00022763"/>
    </source>
</evidence>
<evidence type="ECO:0000256" key="4">
    <source>
        <dbReference type="ARBA" id="ARBA00022737"/>
    </source>
</evidence>
<dbReference type="InterPro" id="IPR041102">
    <property type="entry name" value="UvrA_inter"/>
</dbReference>
<evidence type="ECO:0000256" key="13">
    <source>
        <dbReference type="ARBA" id="ARBA00023204"/>
    </source>
</evidence>
<dbReference type="GO" id="GO:0009381">
    <property type="term" value="F:excinuclease ABC activity"/>
    <property type="evidence" value="ECO:0007669"/>
    <property type="project" value="UniProtKB-UniRule"/>
</dbReference>
<dbReference type="Proteomes" id="UP000580839">
    <property type="component" value="Unassembled WGS sequence"/>
</dbReference>
<dbReference type="HAMAP" id="MF_00205">
    <property type="entry name" value="UvrA"/>
    <property type="match status" value="1"/>
</dbReference>
<evidence type="ECO:0000313" key="20">
    <source>
        <dbReference type="EMBL" id="NOT34997.1"/>
    </source>
</evidence>
<proteinExistence type="inferred from homology"/>
<evidence type="ECO:0000256" key="10">
    <source>
        <dbReference type="ARBA" id="ARBA00022840"/>
    </source>
</evidence>
<keyword evidence="12 17" id="KW-0238">DNA-binding</keyword>
<keyword evidence="10 17" id="KW-0067">ATP-binding</keyword>
<dbReference type="InterPro" id="IPR041552">
    <property type="entry name" value="UvrA_DNA-bd"/>
</dbReference>
<dbReference type="GO" id="GO:0006289">
    <property type="term" value="P:nucleotide-excision repair"/>
    <property type="evidence" value="ECO:0007669"/>
    <property type="project" value="UniProtKB-UniRule"/>
</dbReference>
<evidence type="ECO:0000256" key="15">
    <source>
        <dbReference type="ARBA" id="ARBA00039316"/>
    </source>
</evidence>
<dbReference type="GO" id="GO:0009432">
    <property type="term" value="P:SOS response"/>
    <property type="evidence" value="ECO:0007669"/>
    <property type="project" value="UniProtKB-UniRule"/>
</dbReference>
<dbReference type="SUPFAM" id="SSF52540">
    <property type="entry name" value="P-loop containing nucleoside triphosphate hydrolases"/>
    <property type="match status" value="2"/>
</dbReference>
<evidence type="ECO:0000256" key="8">
    <source>
        <dbReference type="ARBA" id="ARBA00022771"/>
    </source>
</evidence>
<dbReference type="InterPro" id="IPR017871">
    <property type="entry name" value="ABC_transporter-like_CS"/>
</dbReference>
<evidence type="ECO:0000256" key="3">
    <source>
        <dbReference type="ARBA" id="ARBA00022723"/>
    </source>
</evidence>
<feature type="compositionally biased region" description="Basic and acidic residues" evidence="18">
    <location>
        <begin position="1"/>
        <end position="21"/>
    </location>
</feature>
<gene>
    <name evidence="17 20" type="primary">uvrA</name>
    <name evidence="20" type="ORF">HOP12_12655</name>
</gene>
<evidence type="ECO:0000256" key="5">
    <source>
        <dbReference type="ARBA" id="ARBA00022741"/>
    </source>
</evidence>
<evidence type="ECO:0000256" key="14">
    <source>
        <dbReference type="ARBA" id="ARBA00038000"/>
    </source>
</evidence>
<comment type="caution">
    <text evidence="20">The sequence shown here is derived from an EMBL/GenBank/DDBJ whole genome shotgun (WGS) entry which is preliminary data.</text>
</comment>
<dbReference type="PROSITE" id="PS50893">
    <property type="entry name" value="ABC_TRANSPORTER_2"/>
    <property type="match status" value="1"/>
</dbReference>
<evidence type="ECO:0000313" key="21">
    <source>
        <dbReference type="Proteomes" id="UP000580839"/>
    </source>
</evidence>
<evidence type="ECO:0000256" key="9">
    <source>
        <dbReference type="ARBA" id="ARBA00022833"/>
    </source>
</evidence>
<dbReference type="FunFam" id="3.40.50.300:FF:000028">
    <property type="entry name" value="UvrABC system protein A"/>
    <property type="match status" value="1"/>
</dbReference>
<keyword evidence="9 17" id="KW-0862">Zinc</keyword>
<feature type="binding site" evidence="17">
    <location>
        <begin position="663"/>
        <end position="670"/>
    </location>
    <ligand>
        <name>ATP</name>
        <dbReference type="ChEBI" id="CHEBI:30616"/>
    </ligand>
</feature>
<dbReference type="InterPro" id="IPR003439">
    <property type="entry name" value="ABC_transporter-like_ATP-bd"/>
</dbReference>
<dbReference type="EMBL" id="JABFRW010000163">
    <property type="protein sequence ID" value="NOT34997.1"/>
    <property type="molecule type" value="Genomic_DNA"/>
</dbReference>
<keyword evidence="4 17" id="KW-0677">Repeat</keyword>
<keyword evidence="17" id="KW-0742">SOS response</keyword>